<protein>
    <recommendedName>
        <fullName evidence="7">Toll-like receptor</fullName>
    </recommendedName>
</protein>
<dbReference type="SMART" id="SM00365">
    <property type="entry name" value="LRR_SD22"/>
    <property type="match status" value="3"/>
</dbReference>
<dbReference type="AlphaFoldDB" id="A0AAV2I0H1"/>
<dbReference type="Pfam" id="PF13855">
    <property type="entry name" value="LRR_8"/>
    <property type="match status" value="2"/>
</dbReference>
<dbReference type="SMART" id="SM00369">
    <property type="entry name" value="LRR_TYP"/>
    <property type="match status" value="6"/>
</dbReference>
<dbReference type="PANTHER" id="PTHR24373">
    <property type="entry name" value="SLIT RELATED LEUCINE-RICH REPEAT NEURONAL PROTEIN"/>
    <property type="match status" value="1"/>
</dbReference>
<reference evidence="5 6" key="1">
    <citation type="submission" date="2024-04" db="EMBL/GenBank/DDBJ databases">
        <authorList>
            <consortium name="Genoscope - CEA"/>
            <person name="William W."/>
        </authorList>
    </citation>
    <scope>NUCLEOTIDE SEQUENCE [LARGE SCALE GENOMIC DNA]</scope>
</reference>
<accession>A0AAV2I0H1</accession>
<keyword evidence="1" id="KW-0433">Leucine-rich repeat</keyword>
<evidence type="ECO:0000256" key="3">
    <source>
        <dbReference type="ARBA" id="ARBA00022737"/>
    </source>
</evidence>
<dbReference type="InterPro" id="IPR050328">
    <property type="entry name" value="Dev_Immune_Receptor"/>
</dbReference>
<dbReference type="GO" id="GO:0031012">
    <property type="term" value="C:extracellular matrix"/>
    <property type="evidence" value="ECO:0007669"/>
    <property type="project" value="TreeGrafter"/>
</dbReference>
<dbReference type="PANTHER" id="PTHR24373:SF275">
    <property type="entry name" value="TIR DOMAIN-CONTAINING PROTEIN"/>
    <property type="match status" value="1"/>
</dbReference>
<dbReference type="Proteomes" id="UP001497497">
    <property type="component" value="Unassembled WGS sequence"/>
</dbReference>
<evidence type="ECO:0000313" key="6">
    <source>
        <dbReference type="Proteomes" id="UP001497497"/>
    </source>
</evidence>
<dbReference type="InterPro" id="IPR001611">
    <property type="entry name" value="Leu-rich_rpt"/>
</dbReference>
<comment type="caution">
    <text evidence="5">The sequence shown here is derived from an EMBL/GenBank/DDBJ whole genome shotgun (WGS) entry which is preliminary data.</text>
</comment>
<gene>
    <name evidence="5" type="ORF">GSLYS_00011946001</name>
</gene>
<dbReference type="Gene3D" id="3.80.10.10">
    <property type="entry name" value="Ribonuclease Inhibitor"/>
    <property type="match status" value="4"/>
</dbReference>
<keyword evidence="4" id="KW-1133">Transmembrane helix</keyword>
<dbReference type="EMBL" id="CAXITT010000286">
    <property type="protein sequence ID" value="CAL1538125.1"/>
    <property type="molecule type" value="Genomic_DNA"/>
</dbReference>
<dbReference type="PROSITE" id="PS51450">
    <property type="entry name" value="LRR"/>
    <property type="match status" value="1"/>
</dbReference>
<keyword evidence="4" id="KW-0472">Membrane</keyword>
<feature type="transmembrane region" description="Helical" evidence="4">
    <location>
        <begin position="616"/>
        <end position="639"/>
    </location>
</feature>
<keyword evidence="4" id="KW-0812">Transmembrane</keyword>
<evidence type="ECO:0000256" key="1">
    <source>
        <dbReference type="ARBA" id="ARBA00022614"/>
    </source>
</evidence>
<keyword evidence="2" id="KW-0732">Signal</keyword>
<evidence type="ECO:0000313" key="5">
    <source>
        <dbReference type="EMBL" id="CAL1538125.1"/>
    </source>
</evidence>
<dbReference type="InterPro" id="IPR003591">
    <property type="entry name" value="Leu-rich_rpt_typical-subtyp"/>
</dbReference>
<dbReference type="GO" id="GO:0005615">
    <property type="term" value="C:extracellular space"/>
    <property type="evidence" value="ECO:0007669"/>
    <property type="project" value="TreeGrafter"/>
</dbReference>
<feature type="non-terminal residue" evidence="5">
    <location>
        <position position="1"/>
    </location>
</feature>
<dbReference type="InterPro" id="IPR032675">
    <property type="entry name" value="LRR_dom_sf"/>
</dbReference>
<organism evidence="5 6">
    <name type="scientific">Lymnaea stagnalis</name>
    <name type="common">Great pond snail</name>
    <name type="synonym">Helix stagnalis</name>
    <dbReference type="NCBI Taxonomy" id="6523"/>
    <lineage>
        <taxon>Eukaryota</taxon>
        <taxon>Metazoa</taxon>
        <taxon>Spiralia</taxon>
        <taxon>Lophotrochozoa</taxon>
        <taxon>Mollusca</taxon>
        <taxon>Gastropoda</taxon>
        <taxon>Heterobranchia</taxon>
        <taxon>Euthyneura</taxon>
        <taxon>Panpulmonata</taxon>
        <taxon>Hygrophila</taxon>
        <taxon>Lymnaeoidea</taxon>
        <taxon>Lymnaeidae</taxon>
        <taxon>Lymnaea</taxon>
    </lineage>
</organism>
<keyword evidence="3" id="KW-0677">Repeat</keyword>
<evidence type="ECO:0000256" key="4">
    <source>
        <dbReference type="SAM" id="Phobius"/>
    </source>
</evidence>
<evidence type="ECO:0000256" key="2">
    <source>
        <dbReference type="ARBA" id="ARBA00022729"/>
    </source>
</evidence>
<sequence length="640" mass="72947">DCSDRRLTSVPTDLPRNITKLVLYNNSIQSVPNNTFCNGSCLYCRLGALVLAGNKISRLELDSFRCLPRLSYLNLKHNDLRMKNGTFPSGVFKHISRLRKLIINRNNRRVKDRNLTYQDEAFGDLTRLKYLYVDGLAHSYFGKGFRRMRNLTHLTLSGYTEGFCRLGGLLSYTFENLPNLSFLNVSDCFIDGTRYEQGALKTLPNLKTLDLSFNLNIGFGGMKKILRDINGTKLTKLIANSIVTRFSTSATITQDLVENLPKTILYLEARENCFESVDPKVFDLLPENLTHLDLGSNRFVFGKYLENLPKLKNLETLKLTRGSFMYNIPRQYPFLPKGGFDTTHSLDDAEVDEVGYMVNLILRLPPKLESIEMRVAGLDYILSELNVDTNNSLKNLSLAYNYFPKAKGPIYGLHSLISLDLRETSLYYIGQKFFKNFPSLVNLLLASCQLGNYFSTAKLNETIFHDLTNLEYLLLSDNRLTTLPKDVFRGLDKLRVLNLAVNQIWGFQMDISHMLQLRSINVSHTELPTLPKSVRDHVDMLLRRKNTSFTVDMSFTPIHCDCQNLEFLHWLVDSVAFNVGGFKNYMCLYPDTSHKQVTDGYVEDIRVLEKNCAENYPVFLAVLGGTLVLLGCVVAGLIYR</sequence>
<name>A0AAV2I0H1_LYMST</name>
<evidence type="ECO:0008006" key="7">
    <source>
        <dbReference type="Google" id="ProtNLM"/>
    </source>
</evidence>
<dbReference type="SUPFAM" id="SSF52058">
    <property type="entry name" value="L domain-like"/>
    <property type="match status" value="1"/>
</dbReference>
<proteinExistence type="predicted"/>
<keyword evidence="6" id="KW-1185">Reference proteome</keyword>